<feature type="non-terminal residue" evidence="4">
    <location>
        <position position="1"/>
    </location>
</feature>
<gene>
    <name evidence="4" type="ORF">JTE90_006832</name>
</gene>
<keyword evidence="1 2" id="KW-1015">Disulfide bond</keyword>
<evidence type="ECO:0000313" key="4">
    <source>
        <dbReference type="EMBL" id="KAG8176050.1"/>
    </source>
</evidence>
<dbReference type="PROSITE" id="PS01180">
    <property type="entry name" value="CUB"/>
    <property type="match status" value="4"/>
</dbReference>
<evidence type="ECO:0000256" key="1">
    <source>
        <dbReference type="ARBA" id="ARBA00023157"/>
    </source>
</evidence>
<dbReference type="PANTHER" id="PTHR24255:SF31">
    <property type="entry name" value="CUBILIN-LIKE PROTEIN"/>
    <property type="match status" value="1"/>
</dbReference>
<dbReference type="Pfam" id="PF00431">
    <property type="entry name" value="CUB"/>
    <property type="match status" value="4"/>
</dbReference>
<dbReference type="EMBL" id="JAFNEN010000919">
    <property type="protein sequence ID" value="KAG8176050.1"/>
    <property type="molecule type" value="Genomic_DNA"/>
</dbReference>
<dbReference type="GO" id="GO:0004252">
    <property type="term" value="F:serine-type endopeptidase activity"/>
    <property type="evidence" value="ECO:0007669"/>
    <property type="project" value="TreeGrafter"/>
</dbReference>
<feature type="domain" description="CUB" evidence="3">
    <location>
        <begin position="248"/>
        <end position="359"/>
    </location>
</feature>
<organism evidence="4 5">
    <name type="scientific">Oedothorax gibbosus</name>
    <dbReference type="NCBI Taxonomy" id="931172"/>
    <lineage>
        <taxon>Eukaryota</taxon>
        <taxon>Metazoa</taxon>
        <taxon>Ecdysozoa</taxon>
        <taxon>Arthropoda</taxon>
        <taxon>Chelicerata</taxon>
        <taxon>Arachnida</taxon>
        <taxon>Araneae</taxon>
        <taxon>Araneomorphae</taxon>
        <taxon>Entelegynae</taxon>
        <taxon>Araneoidea</taxon>
        <taxon>Linyphiidae</taxon>
        <taxon>Erigoninae</taxon>
        <taxon>Oedothorax</taxon>
    </lineage>
</organism>
<feature type="disulfide bond" evidence="2">
    <location>
        <begin position="371"/>
        <end position="398"/>
    </location>
</feature>
<dbReference type="InterPro" id="IPR000859">
    <property type="entry name" value="CUB_dom"/>
</dbReference>
<evidence type="ECO:0000313" key="5">
    <source>
        <dbReference type="Proteomes" id="UP000827092"/>
    </source>
</evidence>
<dbReference type="GO" id="GO:0005615">
    <property type="term" value="C:extracellular space"/>
    <property type="evidence" value="ECO:0007669"/>
    <property type="project" value="TreeGrafter"/>
</dbReference>
<feature type="domain" description="CUB" evidence="3">
    <location>
        <begin position="371"/>
        <end position="480"/>
    </location>
</feature>
<protein>
    <recommendedName>
        <fullName evidence="3">CUB domain-containing protein</fullName>
    </recommendedName>
</protein>
<accession>A0AAV6TVQ9</accession>
<feature type="domain" description="CUB" evidence="3">
    <location>
        <begin position="124"/>
        <end position="233"/>
    </location>
</feature>
<evidence type="ECO:0000259" key="3">
    <source>
        <dbReference type="PROSITE" id="PS01180"/>
    </source>
</evidence>
<proteinExistence type="predicted"/>
<comment type="caution">
    <text evidence="2">Lacks conserved residue(s) required for the propagation of feature annotation.</text>
</comment>
<comment type="caution">
    <text evidence="4">The sequence shown here is derived from an EMBL/GenBank/DDBJ whole genome shotgun (WGS) entry which is preliminary data.</text>
</comment>
<dbReference type="CDD" id="cd00041">
    <property type="entry name" value="CUB"/>
    <property type="match status" value="4"/>
</dbReference>
<evidence type="ECO:0000256" key="2">
    <source>
        <dbReference type="PROSITE-ProRule" id="PRU00059"/>
    </source>
</evidence>
<dbReference type="Proteomes" id="UP000827092">
    <property type="component" value="Unassembled WGS sequence"/>
</dbReference>
<keyword evidence="5" id="KW-1185">Reference proteome</keyword>
<dbReference type="InterPro" id="IPR035914">
    <property type="entry name" value="Sperma_CUB_dom_sf"/>
</dbReference>
<sequence>CGGEVSSSAGRITSPGYPRYYTSGLRCQYKIRRPDPGTCTVELDFRVFDVGTSAGCSEDYLQMPDQTRLCGSQTIAKALDYSAIGSDVMTLTFVTDSIGAGRGFDIVVRQLPNSCSILPPPPSCDVTISDERSVIHSPNYPDDYPADALCVYTIKRLDSSVCQLRVDFLDFDLEPAQDCGSDFVQLEKNGKRHCGVRAPPTSVLTFDGDVLRMVFRSDSVSSRRGFEARIRQLRNSCYRPIGPANPRLCGTYSDQSAVLQSENFPLLYPANTDCEYRIMRHGPQVCQLELNMVHFDLASDNRAACDRDYLEVKGTRYCGNRDGQRVLVDFPRNKNEIVLNFKTDSYQQLSGFRIEAKQLTSGCPPAENKTCDATFGSETFQIISPGYQSGSYPDNSDCSYTVKKSTFQVCALQVKFYTFDLEQSEDCAKDYLEIGEQKICGRVEYDSIRTFEFLEDETTIKFHSDSFKNGAGFFLLLEQKTC</sequence>
<feature type="domain" description="CUB" evidence="3">
    <location>
        <begin position="1"/>
        <end position="111"/>
    </location>
</feature>
<dbReference type="AlphaFoldDB" id="A0AAV6TVQ9"/>
<name>A0AAV6TVQ9_9ARAC</name>
<dbReference type="PANTHER" id="PTHR24255">
    <property type="entry name" value="COMPLEMENT COMPONENT 1, S SUBCOMPONENT-RELATED"/>
    <property type="match status" value="1"/>
</dbReference>
<reference evidence="4 5" key="1">
    <citation type="journal article" date="2022" name="Nat. Ecol. Evol.">
        <title>A masculinizing supergene underlies an exaggerated male reproductive morph in a spider.</title>
        <authorList>
            <person name="Hendrickx F."/>
            <person name="De Corte Z."/>
            <person name="Sonet G."/>
            <person name="Van Belleghem S.M."/>
            <person name="Kostlbacher S."/>
            <person name="Vangestel C."/>
        </authorList>
    </citation>
    <scope>NUCLEOTIDE SEQUENCE [LARGE SCALE GENOMIC DNA]</scope>
    <source>
        <strain evidence="4">W744_W776</strain>
    </source>
</reference>
<dbReference type="Gene3D" id="2.60.120.290">
    <property type="entry name" value="Spermadhesin, CUB domain"/>
    <property type="match status" value="4"/>
</dbReference>
<dbReference type="SUPFAM" id="SSF49854">
    <property type="entry name" value="Spermadhesin, CUB domain"/>
    <property type="match status" value="4"/>
</dbReference>
<dbReference type="SMART" id="SM00042">
    <property type="entry name" value="CUB"/>
    <property type="match status" value="4"/>
</dbReference>